<organism evidence="1 2">
    <name type="scientific">Candidatus Phycosocius bacilliformis</name>
    <dbReference type="NCBI Taxonomy" id="1445552"/>
    <lineage>
        <taxon>Bacteria</taxon>
        <taxon>Pseudomonadati</taxon>
        <taxon>Pseudomonadota</taxon>
        <taxon>Alphaproteobacteria</taxon>
        <taxon>Caulobacterales</taxon>
        <taxon>Caulobacterales incertae sedis</taxon>
        <taxon>Candidatus Phycosocius</taxon>
    </lineage>
</organism>
<keyword evidence="2" id="KW-1185">Reference proteome</keyword>
<sequence length="56" mass="6187">MNPRRVRALKIRHTAIGSSLADVRGRPFVYQVHVALLKGPTFQIEDSLAADSARLS</sequence>
<gene>
    <name evidence="1" type="ORF">PbB2_02648</name>
</gene>
<protein>
    <submittedName>
        <fullName evidence="1">Uncharacterized protein</fullName>
    </submittedName>
</protein>
<proteinExistence type="predicted"/>
<dbReference type="EMBL" id="BFBR01000009">
    <property type="protein sequence ID" value="GBF58957.1"/>
    <property type="molecule type" value="Genomic_DNA"/>
</dbReference>
<evidence type="ECO:0000313" key="1">
    <source>
        <dbReference type="EMBL" id="GBF58957.1"/>
    </source>
</evidence>
<name>A0A2P2ED20_9PROT</name>
<accession>A0A2P2ED20</accession>
<reference evidence="1 2" key="1">
    <citation type="journal article" date="2018" name="Genome Announc.">
        <title>Draft Genome Sequence of "Candidatus Phycosocius bacilliformis," an Alphaproteobacterial Ectosymbiont of the Hydrocarbon-Producing Green Alga Botryococcus braunii.</title>
        <authorList>
            <person name="Tanabe Y."/>
            <person name="Yamaguchi H."/>
            <person name="Watanabe M.M."/>
        </authorList>
    </citation>
    <scope>NUCLEOTIDE SEQUENCE [LARGE SCALE GENOMIC DNA]</scope>
    <source>
        <strain evidence="1 2">BOTRYCO-2</strain>
    </source>
</reference>
<comment type="caution">
    <text evidence="1">The sequence shown here is derived from an EMBL/GenBank/DDBJ whole genome shotgun (WGS) entry which is preliminary data.</text>
</comment>
<dbReference type="Proteomes" id="UP000245086">
    <property type="component" value="Unassembled WGS sequence"/>
</dbReference>
<dbReference type="AlphaFoldDB" id="A0A2P2ED20"/>
<evidence type="ECO:0000313" key="2">
    <source>
        <dbReference type="Proteomes" id="UP000245086"/>
    </source>
</evidence>